<dbReference type="InterPro" id="IPR018044">
    <property type="entry name" value="Peptidase_S11"/>
</dbReference>
<protein>
    <submittedName>
        <fullName evidence="11">D-alanyl-D-alanine carboxypeptidase</fullName>
    </submittedName>
</protein>
<organism evidence="11 12">
    <name type="scientific">Ructibacterium gallinarum</name>
    <dbReference type="NCBI Taxonomy" id="2779355"/>
    <lineage>
        <taxon>Bacteria</taxon>
        <taxon>Bacillati</taxon>
        <taxon>Bacillota</taxon>
        <taxon>Clostridia</taxon>
        <taxon>Eubacteriales</taxon>
        <taxon>Oscillospiraceae</taxon>
        <taxon>Ructibacterium</taxon>
    </lineage>
</organism>
<comment type="similarity">
    <text evidence="1 9">Belongs to the peptidase S11 family.</text>
</comment>
<dbReference type="PANTHER" id="PTHR21581:SF11">
    <property type="entry name" value="D-ALANYL-D-ALANINE CARBOXYPEPTIDASE DACA"/>
    <property type="match status" value="1"/>
</dbReference>
<dbReference type="RefSeq" id="WP_226391755.1">
    <property type="nucleotide sequence ID" value="NZ_JADCKB010000002.1"/>
</dbReference>
<dbReference type="InterPro" id="IPR012338">
    <property type="entry name" value="Beta-lactam/transpept-like"/>
</dbReference>
<evidence type="ECO:0000256" key="4">
    <source>
        <dbReference type="ARBA" id="ARBA00022960"/>
    </source>
</evidence>
<dbReference type="GO" id="GO:0009252">
    <property type="term" value="P:peptidoglycan biosynthetic process"/>
    <property type="evidence" value="ECO:0007669"/>
    <property type="project" value="UniProtKB-KW"/>
</dbReference>
<dbReference type="GO" id="GO:0071555">
    <property type="term" value="P:cell wall organization"/>
    <property type="evidence" value="ECO:0007669"/>
    <property type="project" value="UniProtKB-KW"/>
</dbReference>
<dbReference type="InterPro" id="IPR001967">
    <property type="entry name" value="Peptidase_S11_N"/>
</dbReference>
<accession>A0A9D5R7T1</accession>
<evidence type="ECO:0000256" key="3">
    <source>
        <dbReference type="ARBA" id="ARBA00022801"/>
    </source>
</evidence>
<dbReference type="AlphaFoldDB" id="A0A9D5R7T1"/>
<keyword evidence="2" id="KW-0732">Signal</keyword>
<feature type="binding site" evidence="8">
    <location>
        <position position="225"/>
    </location>
    <ligand>
        <name>substrate</name>
    </ligand>
</feature>
<feature type="domain" description="Peptidase S11 D-alanyl-D-alanine carboxypeptidase A N-terminal" evidence="10">
    <location>
        <begin position="27"/>
        <end position="255"/>
    </location>
</feature>
<dbReference type="GO" id="GO:0006508">
    <property type="term" value="P:proteolysis"/>
    <property type="evidence" value="ECO:0007669"/>
    <property type="project" value="InterPro"/>
</dbReference>
<evidence type="ECO:0000259" key="10">
    <source>
        <dbReference type="Pfam" id="PF00768"/>
    </source>
</evidence>
<evidence type="ECO:0000256" key="7">
    <source>
        <dbReference type="PIRSR" id="PIRSR618044-1"/>
    </source>
</evidence>
<evidence type="ECO:0000313" key="11">
    <source>
        <dbReference type="EMBL" id="MBE5039192.1"/>
    </source>
</evidence>
<feature type="active site" description="Acyl-ester intermediate" evidence="7">
    <location>
        <position position="57"/>
    </location>
</feature>
<dbReference type="GO" id="GO:0009002">
    <property type="term" value="F:serine-type D-Ala-D-Ala carboxypeptidase activity"/>
    <property type="evidence" value="ECO:0007669"/>
    <property type="project" value="InterPro"/>
</dbReference>
<dbReference type="Proteomes" id="UP000806542">
    <property type="component" value="Unassembled WGS sequence"/>
</dbReference>
<feature type="active site" evidence="7">
    <location>
        <position position="121"/>
    </location>
</feature>
<name>A0A9D5R7T1_9FIRM</name>
<evidence type="ECO:0000256" key="1">
    <source>
        <dbReference type="ARBA" id="ARBA00007164"/>
    </source>
</evidence>
<evidence type="ECO:0000256" key="2">
    <source>
        <dbReference type="ARBA" id="ARBA00022729"/>
    </source>
</evidence>
<dbReference type="EMBL" id="JADCKB010000002">
    <property type="protein sequence ID" value="MBE5039192.1"/>
    <property type="molecule type" value="Genomic_DNA"/>
</dbReference>
<proteinExistence type="inferred from homology"/>
<dbReference type="Pfam" id="PF00768">
    <property type="entry name" value="Peptidase_S11"/>
    <property type="match status" value="1"/>
</dbReference>
<evidence type="ECO:0000256" key="9">
    <source>
        <dbReference type="RuleBase" id="RU004016"/>
    </source>
</evidence>
<dbReference type="PRINTS" id="PR00725">
    <property type="entry name" value="DADACBPTASE1"/>
</dbReference>
<dbReference type="SUPFAM" id="SSF56601">
    <property type="entry name" value="beta-lactamase/transpeptidase-like"/>
    <property type="match status" value="1"/>
</dbReference>
<keyword evidence="11" id="KW-0121">Carboxypeptidase</keyword>
<sequence>MKFCRKLIPVVLVLGILLNMGYGYALSISARGGFVLNADTCQEVYSYQGDTPMVPASMTKVMSVYVIYDAMAKGQISKDTMIPVGSSLAAFSRDPGYSNVILSAGASYSLDEMLGAIFVVSANAAVMAVGDYLYGSESAFVDRMNQFVADWGIDAYFADCTGISSRNRVTPRAMATIANRLISDYPDCLNYSGMTYLNFRGQTYYATNKMLPGRAYAYDGTLGLKTGTTSAAGACFTGVVERNGVRLISVIMGAPYADGRYTDSIAMLDYAFSQPAAQAQPEIEPEPEKPEVLRNITNTGTLADANVYINDLPIADFICTDNPALTLIRVEDLRENGFEVTYEPDTNTLVVVNAPEKLLTGHDPSQFPAVLSVSGYKAVNVLLKQTQEDLGVYAAAVYDADGQAAIDVSELSYLGWVLQKDGKATVVTR</sequence>
<dbReference type="GO" id="GO:0008360">
    <property type="term" value="P:regulation of cell shape"/>
    <property type="evidence" value="ECO:0007669"/>
    <property type="project" value="UniProtKB-KW"/>
</dbReference>
<dbReference type="Gene3D" id="3.40.710.10">
    <property type="entry name" value="DD-peptidase/beta-lactamase superfamily"/>
    <property type="match status" value="1"/>
</dbReference>
<evidence type="ECO:0000313" key="12">
    <source>
        <dbReference type="Proteomes" id="UP000806542"/>
    </source>
</evidence>
<evidence type="ECO:0000256" key="8">
    <source>
        <dbReference type="PIRSR" id="PIRSR618044-2"/>
    </source>
</evidence>
<dbReference type="PANTHER" id="PTHR21581">
    <property type="entry name" value="D-ALANYL-D-ALANINE CARBOXYPEPTIDASE"/>
    <property type="match status" value="1"/>
</dbReference>
<feature type="active site" description="Proton acceptor" evidence="7">
    <location>
        <position position="60"/>
    </location>
</feature>
<keyword evidence="3" id="KW-0378">Hydrolase</keyword>
<gene>
    <name evidence="11" type="ORF">INF28_01745</name>
</gene>
<keyword evidence="11" id="KW-0645">Protease</keyword>
<reference evidence="11" key="1">
    <citation type="submission" date="2020-10" db="EMBL/GenBank/DDBJ databases">
        <title>ChiBAC.</title>
        <authorList>
            <person name="Zenner C."/>
            <person name="Hitch T.C.A."/>
            <person name="Clavel T."/>
        </authorList>
    </citation>
    <scope>NUCLEOTIDE SEQUENCE</scope>
    <source>
        <strain evidence="11">DSM 107454</strain>
    </source>
</reference>
<keyword evidence="5" id="KW-0573">Peptidoglycan synthesis</keyword>
<comment type="caution">
    <text evidence="11">The sequence shown here is derived from an EMBL/GenBank/DDBJ whole genome shotgun (WGS) entry which is preliminary data.</text>
</comment>
<evidence type="ECO:0000256" key="5">
    <source>
        <dbReference type="ARBA" id="ARBA00022984"/>
    </source>
</evidence>
<keyword evidence="12" id="KW-1185">Reference proteome</keyword>
<evidence type="ECO:0000256" key="6">
    <source>
        <dbReference type="ARBA" id="ARBA00023316"/>
    </source>
</evidence>
<keyword evidence="4" id="KW-0133">Cell shape</keyword>
<keyword evidence="6" id="KW-0961">Cell wall biogenesis/degradation</keyword>